<gene>
    <name evidence="2" type="ORF">GCM10011575_22330</name>
</gene>
<proteinExistence type="predicted"/>
<organism evidence="2 3">
    <name type="scientific">Microlunatus endophyticus</name>
    <dbReference type="NCBI Taxonomy" id="1716077"/>
    <lineage>
        <taxon>Bacteria</taxon>
        <taxon>Bacillati</taxon>
        <taxon>Actinomycetota</taxon>
        <taxon>Actinomycetes</taxon>
        <taxon>Propionibacteriales</taxon>
        <taxon>Propionibacteriaceae</taxon>
        <taxon>Microlunatus</taxon>
    </lineage>
</organism>
<keyword evidence="1" id="KW-1133">Transmembrane helix</keyword>
<keyword evidence="1" id="KW-0472">Membrane</keyword>
<dbReference type="AlphaFoldDB" id="A0A917S9Q6"/>
<reference evidence="2" key="2">
    <citation type="submission" date="2020-09" db="EMBL/GenBank/DDBJ databases">
        <authorList>
            <person name="Sun Q."/>
            <person name="Zhou Y."/>
        </authorList>
    </citation>
    <scope>NUCLEOTIDE SEQUENCE</scope>
    <source>
        <strain evidence="2">CGMCC 4.7306</strain>
    </source>
</reference>
<evidence type="ECO:0000256" key="1">
    <source>
        <dbReference type="SAM" id="Phobius"/>
    </source>
</evidence>
<protein>
    <submittedName>
        <fullName evidence="2">Uncharacterized protein</fullName>
    </submittedName>
</protein>
<sequence length="263" mass="27961">MPTTNGARTLPISLTKLAVLISVAVLCMAAGFVAAVGVVHGGWRIGGAILGVLGIAGLAALIVVFPVVMVRRLTGLPANPLSAESRALTDSRRAEWAPGENPDPADVIEVDPSFSGPDPKSIADGLVGIRSSVDGLTRPWRAPRTLFLDRVGIRHVSHSDVSFAIRWQELSRVALEVHRSTVAPLVAVWLILWPADGETFAAGHPELDILRMADYDRLAWGIAVAERMADQADSSAMDEGIDTTMAALRRYAGALYDGTVENV</sequence>
<evidence type="ECO:0000313" key="2">
    <source>
        <dbReference type="EMBL" id="GGL63357.1"/>
    </source>
</evidence>
<name>A0A917S9Q6_9ACTN</name>
<comment type="caution">
    <text evidence="2">The sequence shown here is derived from an EMBL/GenBank/DDBJ whole genome shotgun (WGS) entry which is preliminary data.</text>
</comment>
<evidence type="ECO:0000313" key="3">
    <source>
        <dbReference type="Proteomes" id="UP000613840"/>
    </source>
</evidence>
<feature type="transmembrane region" description="Helical" evidence="1">
    <location>
        <begin position="45"/>
        <end position="68"/>
    </location>
</feature>
<keyword evidence="3" id="KW-1185">Reference proteome</keyword>
<keyword evidence="1" id="KW-0812">Transmembrane</keyword>
<dbReference type="RefSeq" id="WP_188895388.1">
    <property type="nucleotide sequence ID" value="NZ_BMMZ01000004.1"/>
</dbReference>
<feature type="transmembrane region" description="Helical" evidence="1">
    <location>
        <begin position="17"/>
        <end position="39"/>
    </location>
</feature>
<reference evidence="2" key="1">
    <citation type="journal article" date="2014" name="Int. J. Syst. Evol. Microbiol.">
        <title>Complete genome sequence of Corynebacterium casei LMG S-19264T (=DSM 44701T), isolated from a smear-ripened cheese.</title>
        <authorList>
            <consortium name="US DOE Joint Genome Institute (JGI-PGF)"/>
            <person name="Walter F."/>
            <person name="Albersmeier A."/>
            <person name="Kalinowski J."/>
            <person name="Ruckert C."/>
        </authorList>
    </citation>
    <scope>NUCLEOTIDE SEQUENCE</scope>
    <source>
        <strain evidence="2">CGMCC 4.7306</strain>
    </source>
</reference>
<accession>A0A917S9Q6</accession>
<dbReference type="EMBL" id="BMMZ01000004">
    <property type="protein sequence ID" value="GGL63357.1"/>
    <property type="molecule type" value="Genomic_DNA"/>
</dbReference>
<dbReference type="Proteomes" id="UP000613840">
    <property type="component" value="Unassembled WGS sequence"/>
</dbReference>